<dbReference type="InterPro" id="IPR003379">
    <property type="entry name" value="Carboxylase_cons_dom"/>
</dbReference>
<dbReference type="EC" id="4.1.1.112" evidence="2"/>
<accession>A0ABY9LGD4</accession>
<reference evidence="3" key="1">
    <citation type="submission" date="2022-10" db="EMBL/GenBank/DDBJ databases">
        <title>Streptococcus didelphis as causative of fatal infections in opossums (Didelphis albiventris).</title>
        <authorList>
            <person name="Breyer G.M."/>
            <person name="Da Silva M.E.R.J."/>
            <person name="Siqueira F.M."/>
        </authorList>
    </citation>
    <scope>NUCLEOTIDE SEQUENCE [LARGE SCALE GENOMIC DNA]</scope>
    <source>
        <strain evidence="3">LBVP101/21</strain>
    </source>
</reference>
<dbReference type="PANTHER" id="PTHR43778">
    <property type="entry name" value="PYRUVATE CARBOXYLASE"/>
    <property type="match status" value="1"/>
</dbReference>
<dbReference type="RefSeq" id="WP_018366837.1">
    <property type="nucleotide sequence ID" value="NZ_CP110509.1"/>
</dbReference>
<name>A0ABY9LGD4_9STRE</name>
<dbReference type="NCBIfam" id="NF008985">
    <property type="entry name" value="PRK12331.1"/>
    <property type="match status" value="1"/>
</dbReference>
<dbReference type="SUPFAM" id="SSF51569">
    <property type="entry name" value="Aldolase"/>
    <property type="match status" value="1"/>
</dbReference>
<dbReference type="CDD" id="cd07937">
    <property type="entry name" value="DRE_TIM_PC_TC_5S"/>
    <property type="match status" value="1"/>
</dbReference>
<evidence type="ECO:0000313" key="2">
    <source>
        <dbReference type="EMBL" id="WMB27946.1"/>
    </source>
</evidence>
<dbReference type="EMBL" id="CP110509">
    <property type="protein sequence ID" value="WMB27946.1"/>
    <property type="molecule type" value="Genomic_DNA"/>
</dbReference>
<dbReference type="NCBIfam" id="NF006761">
    <property type="entry name" value="PRK09282.1"/>
    <property type="match status" value="1"/>
</dbReference>
<dbReference type="Gene3D" id="3.20.20.70">
    <property type="entry name" value="Aldolase class I"/>
    <property type="match status" value="1"/>
</dbReference>
<dbReference type="InterPro" id="IPR013785">
    <property type="entry name" value="Aldolase_TIM"/>
</dbReference>
<dbReference type="Pfam" id="PF00682">
    <property type="entry name" value="HMGL-like"/>
    <property type="match status" value="1"/>
</dbReference>
<feature type="domain" description="Pyruvate carboxyltransferase" evidence="1">
    <location>
        <begin position="4"/>
        <end position="264"/>
    </location>
</feature>
<dbReference type="Proteomes" id="UP001238096">
    <property type="component" value="Chromosome"/>
</dbReference>
<dbReference type="Pfam" id="PF02436">
    <property type="entry name" value="PYC_OADA"/>
    <property type="match status" value="1"/>
</dbReference>
<dbReference type="InterPro" id="IPR000891">
    <property type="entry name" value="PYR_CT"/>
</dbReference>
<keyword evidence="3" id="KW-1185">Reference proteome</keyword>
<dbReference type="SUPFAM" id="SSF89000">
    <property type="entry name" value="post-HMGL domain-like"/>
    <property type="match status" value="1"/>
</dbReference>
<evidence type="ECO:0000259" key="1">
    <source>
        <dbReference type="PROSITE" id="PS50991"/>
    </source>
</evidence>
<dbReference type="InterPro" id="IPR055268">
    <property type="entry name" value="PCB-like"/>
</dbReference>
<proteinExistence type="predicted"/>
<dbReference type="GO" id="GO:0008948">
    <property type="term" value="F:oxaloacetate decarboxylase activity"/>
    <property type="evidence" value="ECO:0007669"/>
    <property type="project" value="UniProtKB-EC"/>
</dbReference>
<dbReference type="PANTHER" id="PTHR43778:SF2">
    <property type="entry name" value="PYRUVATE CARBOXYLASE, MITOCHONDRIAL"/>
    <property type="match status" value="1"/>
</dbReference>
<gene>
    <name evidence="2" type="ORF">N1496_07980</name>
</gene>
<dbReference type="PROSITE" id="PS50991">
    <property type="entry name" value="PYR_CT"/>
    <property type="match status" value="1"/>
</dbReference>
<evidence type="ECO:0000313" key="3">
    <source>
        <dbReference type="Proteomes" id="UP001238096"/>
    </source>
</evidence>
<sequence length="463" mass="51421">MAKIRITETVLRDGQQSQIATRMTTEQMLPVLEELDNAGYHALEVWGGATFDSCLRFLNEDPWERLRTIRTAVKKTKLQMLLRGQNILGYRNYSDDVVRLFVQKSIENGIDIIRIFDALNDPRNLQTAVSATKEFGGHAQVAISYTTSPVHTIDYFVELAKEYAHIGADSICIKDMAGVLTPNTGYELVKAIKAAIDLPLEVHTHATSGISEMTYLKVAEAGADIIDTAVSSFAGGTSQPATESLILALEDLGFETNIDLKEVEKVASHLNKVRDHFRQEGLLNPKVKDVEPKTLIYQVPGGMLSNLLSQLSEQGLADKYEEVLAEVPRVRADLGYPPLVTPLSQMVGTQALMNVISGERFKVVPNEIKDYVRGLYGRPPAPLAPGIKEKIIGDEKVITVRPADLIPDQLPDLRQEIAQYARSEEDVLSYASFPKQARDFLGRREDPFYDVPLQNISVTIDIE</sequence>
<protein>
    <submittedName>
        <fullName evidence="2">Oxaloacetate decarboxylase subunit alpha</fullName>
        <ecNumber evidence="2">4.1.1.112</ecNumber>
    </submittedName>
</protein>
<keyword evidence="2" id="KW-0456">Lyase</keyword>
<organism evidence="2 3">
    <name type="scientific">Streptococcus didelphis</name>
    <dbReference type="NCBI Taxonomy" id="102886"/>
    <lineage>
        <taxon>Bacteria</taxon>
        <taxon>Bacillati</taxon>
        <taxon>Bacillota</taxon>
        <taxon>Bacilli</taxon>
        <taxon>Lactobacillales</taxon>
        <taxon>Streptococcaceae</taxon>
        <taxon>Streptococcus</taxon>
    </lineage>
</organism>